<dbReference type="PROSITE" id="PS51257">
    <property type="entry name" value="PROKAR_LIPOPROTEIN"/>
    <property type="match status" value="1"/>
</dbReference>
<name>A0A1G8R005_9PSED</name>
<protein>
    <recommendedName>
        <fullName evidence="3">Sel1 repeat-containing protein</fullName>
    </recommendedName>
</protein>
<dbReference type="AlphaFoldDB" id="A0A1G8R005"/>
<dbReference type="OrthoDB" id="9157670at2"/>
<evidence type="ECO:0000313" key="1">
    <source>
        <dbReference type="EMBL" id="SDJ09885.1"/>
    </source>
</evidence>
<accession>A0A1G8R005</accession>
<reference evidence="2" key="1">
    <citation type="submission" date="2016-10" db="EMBL/GenBank/DDBJ databases">
        <authorList>
            <person name="Varghese N."/>
            <person name="Submissions S."/>
        </authorList>
    </citation>
    <scope>NUCLEOTIDE SEQUENCE [LARGE SCALE GENOMIC DNA]</scope>
    <source>
        <strain evidence="2">ATCC 700689</strain>
    </source>
</reference>
<keyword evidence="2" id="KW-1185">Reference proteome</keyword>
<dbReference type="RefSeq" id="WP_074758259.1">
    <property type="nucleotide sequence ID" value="NZ_FNCO01000021.1"/>
</dbReference>
<proteinExistence type="predicted"/>
<dbReference type="Proteomes" id="UP000182894">
    <property type="component" value="Unassembled WGS sequence"/>
</dbReference>
<evidence type="ECO:0000313" key="2">
    <source>
        <dbReference type="Proteomes" id="UP000182894"/>
    </source>
</evidence>
<evidence type="ECO:0008006" key="3">
    <source>
        <dbReference type="Google" id="ProtNLM"/>
    </source>
</evidence>
<dbReference type="STRING" id="89065.SAMN05216605_121108"/>
<dbReference type="EMBL" id="FNCO01000021">
    <property type="protein sequence ID" value="SDJ09885.1"/>
    <property type="molecule type" value="Genomic_DNA"/>
</dbReference>
<organism evidence="1 2">
    <name type="scientific">Pseudomonas abietaniphila</name>
    <dbReference type="NCBI Taxonomy" id="89065"/>
    <lineage>
        <taxon>Bacteria</taxon>
        <taxon>Pseudomonadati</taxon>
        <taxon>Pseudomonadota</taxon>
        <taxon>Gammaproteobacteria</taxon>
        <taxon>Pseudomonadales</taxon>
        <taxon>Pseudomonadaceae</taxon>
        <taxon>Pseudomonas</taxon>
    </lineage>
</organism>
<sequence>MHLKFAAAFLIAGLAAAISGCDQAPSPVKQLQEARKVAESGTDKPWERLVALEVAAKAAQDQCGKEQGFFSFTYCDELTPPAKLEAKLLKLALEQGSKAAYGFAFLQAPYWAQDFQMDFTSRLLSIAGESAGQKDDRLVLRAAGRVLRDGTYVLKDTQRAASYLGLAWALGEEGAARDLAAMYGDINDFQNAYLWSLRCMAACANAYPSDKIEKRLDPATILGIQKLAGDKTVLTVSASNIKGQS</sequence>
<gene>
    <name evidence="1" type="ORF">SAMN05216605_121108</name>
</gene>
<dbReference type="SUPFAM" id="SSF81901">
    <property type="entry name" value="HCP-like"/>
    <property type="match status" value="1"/>
</dbReference>